<organism evidence="3 4">
    <name type="scientific">Fimbriiglobus ruber</name>
    <dbReference type="NCBI Taxonomy" id="1908690"/>
    <lineage>
        <taxon>Bacteria</taxon>
        <taxon>Pseudomonadati</taxon>
        <taxon>Planctomycetota</taxon>
        <taxon>Planctomycetia</taxon>
        <taxon>Gemmatales</taxon>
        <taxon>Gemmataceae</taxon>
        <taxon>Fimbriiglobus</taxon>
    </lineage>
</organism>
<gene>
    <name evidence="3" type="ORF">FRUB_04319</name>
</gene>
<feature type="domain" description="DUF58" evidence="2">
    <location>
        <begin position="199"/>
        <end position="368"/>
    </location>
</feature>
<protein>
    <recommendedName>
        <fullName evidence="2">DUF58 domain-containing protein</fullName>
    </recommendedName>
</protein>
<evidence type="ECO:0000313" key="4">
    <source>
        <dbReference type="Proteomes" id="UP000214646"/>
    </source>
</evidence>
<keyword evidence="1" id="KW-0472">Membrane</keyword>
<proteinExistence type="predicted"/>
<evidence type="ECO:0000256" key="1">
    <source>
        <dbReference type="SAM" id="Phobius"/>
    </source>
</evidence>
<dbReference type="PANTHER" id="PTHR33608:SF3">
    <property type="entry name" value="SLR2013 PROTEIN"/>
    <property type="match status" value="1"/>
</dbReference>
<dbReference type="PANTHER" id="PTHR33608">
    <property type="entry name" value="BLL2464 PROTEIN"/>
    <property type="match status" value="1"/>
</dbReference>
<evidence type="ECO:0000259" key="2">
    <source>
        <dbReference type="Pfam" id="PF01882"/>
    </source>
</evidence>
<sequence>MTPVPSVRLLTVVASIGGASLALLVFPGAWPVLVTIDVLVLLAAVIDLVVSPRPSALRAVRLAPDRMSVGSQHRVAIRVENRSGVPVWVRVRDGTPEAFEGADAELTGPAPALGEVRWEYAVLSRSRGRFPWGPIFLRYRTVLGLWERTREEPAAGESRVYPNLALLERYHLLARADRLAALGIRRVRLRGGATEFESLREYSPGDDGRQVDWKATARRGRLTVRHWEAEKNQTVLLLLDCGRLMNATEDGIAKLDHAITAALILAHVALSRGDRVGLCTFSGKVHAWLTPRGNPAQNRLIAETLYDLAGDFAESDHGRCLKLVAAKYPKRSLLVVLTDFVDATTAADMVAHLQLAARRHVVLFAALKDAFLERAARAAPATERDGFRKAAAVDLLRERAEVLEQIRHAGGFVIDAEPGAITPPVINGYLEVVLGGLL</sequence>
<accession>A0A225DLF9</accession>
<evidence type="ECO:0000313" key="3">
    <source>
        <dbReference type="EMBL" id="OWK42241.1"/>
    </source>
</evidence>
<keyword evidence="1" id="KW-1133">Transmembrane helix</keyword>
<dbReference type="Proteomes" id="UP000214646">
    <property type="component" value="Unassembled WGS sequence"/>
</dbReference>
<dbReference type="InterPro" id="IPR036465">
    <property type="entry name" value="vWFA_dom_sf"/>
</dbReference>
<dbReference type="EMBL" id="NIDE01000005">
    <property type="protein sequence ID" value="OWK42241.1"/>
    <property type="molecule type" value="Genomic_DNA"/>
</dbReference>
<dbReference type="SUPFAM" id="SSF53300">
    <property type="entry name" value="vWA-like"/>
    <property type="match status" value="1"/>
</dbReference>
<keyword evidence="1" id="KW-0812">Transmembrane</keyword>
<dbReference type="AlphaFoldDB" id="A0A225DLF9"/>
<dbReference type="OrthoDB" id="9778037at2"/>
<dbReference type="InterPro" id="IPR002881">
    <property type="entry name" value="DUF58"/>
</dbReference>
<keyword evidence="4" id="KW-1185">Reference proteome</keyword>
<comment type="caution">
    <text evidence="3">The sequence shown here is derived from an EMBL/GenBank/DDBJ whole genome shotgun (WGS) entry which is preliminary data.</text>
</comment>
<dbReference type="Pfam" id="PF01882">
    <property type="entry name" value="DUF58"/>
    <property type="match status" value="1"/>
</dbReference>
<reference evidence="4" key="1">
    <citation type="submission" date="2017-06" db="EMBL/GenBank/DDBJ databases">
        <title>Genome analysis of Fimbriiglobus ruber SP5, the first member of the order Planctomycetales with confirmed chitinolytic capability.</title>
        <authorList>
            <person name="Ravin N.V."/>
            <person name="Rakitin A.L."/>
            <person name="Ivanova A.A."/>
            <person name="Beletsky A.V."/>
            <person name="Kulichevskaya I.S."/>
            <person name="Mardanov A.V."/>
            <person name="Dedysh S.N."/>
        </authorList>
    </citation>
    <scope>NUCLEOTIDE SEQUENCE [LARGE SCALE GENOMIC DNA]</scope>
    <source>
        <strain evidence="4">SP5</strain>
    </source>
</reference>
<name>A0A225DLF9_9BACT</name>
<dbReference type="Gene3D" id="3.40.50.410">
    <property type="entry name" value="von Willebrand factor, type A domain"/>
    <property type="match status" value="1"/>
</dbReference>
<feature type="transmembrane region" description="Helical" evidence="1">
    <location>
        <begin position="7"/>
        <end position="26"/>
    </location>
</feature>
<dbReference type="RefSeq" id="WP_088255436.1">
    <property type="nucleotide sequence ID" value="NZ_NIDE01000005.1"/>
</dbReference>